<evidence type="ECO:0000256" key="5">
    <source>
        <dbReference type="ARBA" id="ARBA00022989"/>
    </source>
</evidence>
<dbReference type="EMBL" id="CP126221">
    <property type="protein sequence ID" value="WIA22385.1"/>
    <property type="molecule type" value="Genomic_DNA"/>
</dbReference>
<reference evidence="10 11" key="1">
    <citation type="submission" date="2023-05" db="EMBL/GenBank/DDBJ databases">
        <title>A 100% complete, gapless, phased diploid assembly of the Scenedesmus obliquus UTEX 3031 genome.</title>
        <authorList>
            <person name="Biondi T.C."/>
            <person name="Hanschen E.R."/>
            <person name="Kwon T."/>
            <person name="Eng W."/>
            <person name="Kruse C.P.S."/>
            <person name="Koehler S.I."/>
            <person name="Kunde Y."/>
            <person name="Gleasner C.D."/>
            <person name="You Mak K.T."/>
            <person name="Polle J."/>
            <person name="Hovde B.T."/>
            <person name="Starkenburg S.R."/>
        </authorList>
    </citation>
    <scope>NUCLEOTIDE SEQUENCE [LARGE SCALE GENOMIC DNA]</scope>
    <source>
        <strain evidence="10 11">DOE0152z</strain>
    </source>
</reference>
<sequence length="569" mass="62808">MQQLDGDEGALDCSVDSSWQMPKLQKLRVAEFEGEGFTPQLIARMPQLRWLELNELSTLWVDGSMGPSEMQQLLTLSKLTKLGVGGCDWNDDAAERPLAQLTGLRELTVLAASKLTAGGLACLTALKRLSRLAVWGSKIRFDDNDTHNSRTENPDSDSEELEYQNITLPESESSATAWISSQLQHLTLLRSLDLFLCGRACSSSLPHPPEDSAALGEVIGQLVLLTHLSIPISVDGRALAAASNLRQLQQLELHDIGNREHPAKLQDLPCSSLTYLWLDEGVVDRRIDGSWQLPQLQRLKVAEWHGAGFEPQITARMPQLRVLELSREPNGDNWWGMSDVELSTLWAGSGVGSGEMGHLKTLSKLTKLGVGGCDWNDDAAEEALAQLTGLRELRMTAASKLTAGGLACLTALSRLSYQAVWGSKISLSKNNSKDDNSDSESDSDDKKPEYQDVTLANKGCCQPVYLELRDKCSSSFQGLAMMCKHAQEQAAQTAFELSRKEEALQYHLSHLEAVKRELVDTLQELTAAQQLLQQQGQQLPAQQLQELQELRRMRDAVMSVVQQQHQPPP</sequence>
<name>A0ABY8UMP8_TETOB</name>
<evidence type="ECO:0000313" key="11">
    <source>
        <dbReference type="Proteomes" id="UP001244341"/>
    </source>
</evidence>
<evidence type="ECO:0000256" key="8">
    <source>
        <dbReference type="SAM" id="Coils"/>
    </source>
</evidence>
<comment type="subcellular location">
    <subcellularLocation>
        <location evidence="1">Cytoplasm</location>
        <location evidence="1">Cytoskeleton</location>
        <location evidence="1">Cilium axoneme</location>
    </subcellularLocation>
    <subcellularLocation>
        <location evidence="2">Membrane</location>
        <topology evidence="2">Single-pass type I membrane protein</topology>
    </subcellularLocation>
</comment>
<evidence type="ECO:0000256" key="1">
    <source>
        <dbReference type="ARBA" id="ARBA00004430"/>
    </source>
</evidence>
<dbReference type="Proteomes" id="UP001244341">
    <property type="component" value="Chromosome 14b"/>
</dbReference>
<dbReference type="PANTHER" id="PTHR48063">
    <property type="entry name" value="LRR RECEPTOR-LIKE KINASE"/>
    <property type="match status" value="1"/>
</dbReference>
<organism evidence="10 11">
    <name type="scientific">Tetradesmus obliquus</name>
    <name type="common">Green alga</name>
    <name type="synonym">Acutodesmus obliquus</name>
    <dbReference type="NCBI Taxonomy" id="3088"/>
    <lineage>
        <taxon>Eukaryota</taxon>
        <taxon>Viridiplantae</taxon>
        <taxon>Chlorophyta</taxon>
        <taxon>core chlorophytes</taxon>
        <taxon>Chlorophyceae</taxon>
        <taxon>CS clade</taxon>
        <taxon>Sphaeropleales</taxon>
        <taxon>Scenedesmaceae</taxon>
        <taxon>Tetradesmus</taxon>
    </lineage>
</organism>
<keyword evidence="4" id="KW-0732">Signal</keyword>
<keyword evidence="7" id="KW-0325">Glycoprotein</keyword>
<keyword evidence="6" id="KW-0472">Membrane</keyword>
<keyword evidence="5" id="KW-1133">Transmembrane helix</keyword>
<dbReference type="InterPro" id="IPR046956">
    <property type="entry name" value="RLP23-like"/>
</dbReference>
<dbReference type="SUPFAM" id="SSF52047">
    <property type="entry name" value="RNI-like"/>
    <property type="match status" value="1"/>
</dbReference>
<evidence type="ECO:0000256" key="7">
    <source>
        <dbReference type="ARBA" id="ARBA00023180"/>
    </source>
</evidence>
<keyword evidence="11" id="KW-1185">Reference proteome</keyword>
<evidence type="ECO:0000256" key="4">
    <source>
        <dbReference type="ARBA" id="ARBA00022729"/>
    </source>
</evidence>
<feature type="region of interest" description="Disordered" evidence="9">
    <location>
        <begin position="428"/>
        <end position="449"/>
    </location>
</feature>
<evidence type="ECO:0000313" key="10">
    <source>
        <dbReference type="EMBL" id="WIA22385.1"/>
    </source>
</evidence>
<evidence type="ECO:0000256" key="6">
    <source>
        <dbReference type="ARBA" id="ARBA00023136"/>
    </source>
</evidence>
<protein>
    <submittedName>
        <fullName evidence="10">Uncharacterized protein</fullName>
    </submittedName>
</protein>
<dbReference type="Gene3D" id="3.80.10.10">
    <property type="entry name" value="Ribonuclease Inhibitor"/>
    <property type="match status" value="3"/>
</dbReference>
<gene>
    <name evidence="10" type="ORF">OEZ85_004692</name>
</gene>
<accession>A0ABY8UMP8</accession>
<keyword evidence="8" id="KW-0175">Coiled coil</keyword>
<evidence type="ECO:0000256" key="3">
    <source>
        <dbReference type="ARBA" id="ARBA00022692"/>
    </source>
</evidence>
<evidence type="ECO:0000256" key="9">
    <source>
        <dbReference type="SAM" id="MobiDB-lite"/>
    </source>
</evidence>
<proteinExistence type="predicted"/>
<evidence type="ECO:0000256" key="2">
    <source>
        <dbReference type="ARBA" id="ARBA00004479"/>
    </source>
</evidence>
<keyword evidence="3" id="KW-0812">Transmembrane</keyword>
<feature type="coiled-coil region" evidence="8">
    <location>
        <begin position="508"/>
        <end position="535"/>
    </location>
</feature>
<dbReference type="InterPro" id="IPR032675">
    <property type="entry name" value="LRR_dom_sf"/>
</dbReference>